<protein>
    <recommendedName>
        <fullName evidence="3">DUF4929 domain-containing protein</fullName>
    </recommendedName>
</protein>
<name>A0ABQ2H7V9_9PORP</name>
<accession>A0ABQ2H7V9</accession>
<evidence type="ECO:0008006" key="3">
    <source>
        <dbReference type="Google" id="ProtNLM"/>
    </source>
</evidence>
<gene>
    <name evidence="1" type="ORF">GCM10007088_10800</name>
</gene>
<reference evidence="2" key="1">
    <citation type="journal article" date="2019" name="Int. J. Syst. Evol. Microbiol.">
        <title>The Global Catalogue of Microorganisms (GCM) 10K type strain sequencing project: providing services to taxonomists for standard genome sequencing and annotation.</title>
        <authorList>
            <consortium name="The Broad Institute Genomics Platform"/>
            <consortium name="The Broad Institute Genome Sequencing Center for Infectious Disease"/>
            <person name="Wu L."/>
            <person name="Ma J."/>
        </authorList>
    </citation>
    <scope>NUCLEOTIDE SEQUENCE [LARGE SCALE GENOMIC DNA]</scope>
    <source>
        <strain evidence="2">JCM 30531</strain>
    </source>
</reference>
<organism evidence="1 2">
    <name type="scientific">Porphyromonas pasteri</name>
    <dbReference type="NCBI Taxonomy" id="1583331"/>
    <lineage>
        <taxon>Bacteria</taxon>
        <taxon>Pseudomonadati</taxon>
        <taxon>Bacteroidota</taxon>
        <taxon>Bacteroidia</taxon>
        <taxon>Bacteroidales</taxon>
        <taxon>Porphyromonadaceae</taxon>
        <taxon>Porphyromonas</taxon>
    </lineage>
</organism>
<dbReference type="Pfam" id="PF16283">
    <property type="entry name" value="DUF4929"/>
    <property type="match status" value="1"/>
</dbReference>
<comment type="caution">
    <text evidence="1">The sequence shown here is derived from an EMBL/GenBank/DDBJ whole genome shotgun (WGS) entry which is preliminary data.</text>
</comment>
<proteinExistence type="predicted"/>
<keyword evidence="2" id="KW-1185">Reference proteome</keyword>
<dbReference type="RefSeq" id="WP_188808063.1">
    <property type="nucleotide sequence ID" value="NZ_BMPU01000003.1"/>
</dbReference>
<dbReference type="EMBL" id="BMPU01000003">
    <property type="protein sequence ID" value="GGM53900.1"/>
    <property type="molecule type" value="Genomic_DNA"/>
</dbReference>
<evidence type="ECO:0000313" key="1">
    <source>
        <dbReference type="EMBL" id="GGM53900.1"/>
    </source>
</evidence>
<dbReference type="Proteomes" id="UP000653477">
    <property type="component" value="Unassembled WGS sequence"/>
</dbReference>
<sequence>MKTSLYHRLRSIGAIGLFSLLLLSLLPSCAKDTPDNKYRGENKIQLRLPDGSRSVLIAATSTSPIKVTVRLTSRRTDAVTLQLNLTGEAASSLTLSSKTLTIPAGHLEGEVVITPSAKEVTTQQQAKLSVTSAASGLMVEGDLTITISPLPVWTPTAAQQALIDGYRAKGIDLSTILGYHTVEGTVDWAGFTEYDYGTDIHSQATWRISGATMLVELSDRATADQPVLKFSYNALGLNDIYKKLWDGYTVNNLNYFYTEGASGLEVMKAINWTQTSAETFNVVLDNVRVNASTGTLAFTGKRLSGMPATYPLREDESDSPIVVPFTYESSVWTRVMAKIAAEPTFKKTVESADGLMELYSVLSNTGIDEDRSAELDVTEGHYVKPEGKIDLKKGTLSFTFPFHGYNSDYYSVVKVTSQQRK</sequence>
<dbReference type="InterPro" id="IPR032562">
    <property type="entry name" value="DUF4929"/>
</dbReference>
<evidence type="ECO:0000313" key="2">
    <source>
        <dbReference type="Proteomes" id="UP000653477"/>
    </source>
</evidence>